<dbReference type="OrthoDB" id="9803968at2"/>
<accession>A0A081L8L7</accession>
<dbReference type="Gene3D" id="3.40.50.12780">
    <property type="entry name" value="N-terminal domain of ligase-like"/>
    <property type="match status" value="1"/>
</dbReference>
<dbReference type="InterPro" id="IPR042099">
    <property type="entry name" value="ANL_N_sf"/>
</dbReference>
<evidence type="ECO:0000259" key="4">
    <source>
        <dbReference type="Pfam" id="PF00501"/>
    </source>
</evidence>
<organism evidence="6 7">
    <name type="scientific">Bacillus zhangzhouensis</name>
    <dbReference type="NCBI Taxonomy" id="1178540"/>
    <lineage>
        <taxon>Bacteria</taxon>
        <taxon>Bacillati</taxon>
        <taxon>Bacillota</taxon>
        <taxon>Bacilli</taxon>
        <taxon>Bacillales</taxon>
        <taxon>Bacillaceae</taxon>
        <taxon>Bacillus</taxon>
    </lineage>
</organism>
<evidence type="ECO:0000313" key="7">
    <source>
        <dbReference type="Proteomes" id="UP000028091"/>
    </source>
</evidence>
<dbReference type="Pfam" id="PF00501">
    <property type="entry name" value="AMP-binding"/>
    <property type="match status" value="1"/>
</dbReference>
<feature type="domain" description="AMP-binding enzyme C-terminal" evidence="5">
    <location>
        <begin position="426"/>
        <end position="501"/>
    </location>
</feature>
<protein>
    <submittedName>
        <fullName evidence="6">Long-chain fatty acid--CoA ligase</fullName>
        <ecNumber evidence="6">6.2.1.3</ecNumber>
    </submittedName>
</protein>
<dbReference type="Gene3D" id="3.30.300.30">
    <property type="match status" value="1"/>
</dbReference>
<dbReference type="FunFam" id="3.30.300.30:FF:000008">
    <property type="entry name" value="2,3-dihydroxybenzoate-AMP ligase"/>
    <property type="match status" value="1"/>
</dbReference>
<dbReference type="InterPro" id="IPR000873">
    <property type="entry name" value="AMP-dep_synth/lig_dom"/>
</dbReference>
<dbReference type="eggNOG" id="COG0318">
    <property type="taxonomic scope" value="Bacteria"/>
</dbReference>
<dbReference type="PANTHER" id="PTHR43767:SF3">
    <property type="entry name" value="LONG-CHAIN-FATTY-ACID--COA LIGASE"/>
    <property type="match status" value="1"/>
</dbReference>
<dbReference type="PROSITE" id="PS00455">
    <property type="entry name" value="AMP_BINDING"/>
    <property type="match status" value="1"/>
</dbReference>
<dbReference type="RefSeq" id="WP_034323667.1">
    <property type="nucleotide sequence ID" value="NZ_JOTP01000020.1"/>
</dbReference>
<dbReference type="InterPro" id="IPR025110">
    <property type="entry name" value="AMP-bd_C"/>
</dbReference>
<dbReference type="EC" id="6.2.1.3" evidence="6"/>
<dbReference type="GO" id="GO:0004467">
    <property type="term" value="F:long-chain fatty acid-CoA ligase activity"/>
    <property type="evidence" value="ECO:0007669"/>
    <property type="project" value="UniProtKB-EC"/>
</dbReference>
<dbReference type="CDD" id="cd05936">
    <property type="entry name" value="FC-FACS_FadD_like"/>
    <property type="match status" value="1"/>
</dbReference>
<dbReference type="SUPFAM" id="SSF56801">
    <property type="entry name" value="Acetyl-CoA synthetase-like"/>
    <property type="match status" value="1"/>
</dbReference>
<dbReference type="InterPro" id="IPR050237">
    <property type="entry name" value="ATP-dep_AMP-bd_enzyme"/>
</dbReference>
<proteinExistence type="inferred from homology"/>
<dbReference type="AlphaFoldDB" id="A0A081L8L7"/>
<dbReference type="InterPro" id="IPR045851">
    <property type="entry name" value="AMP-bd_C_sf"/>
</dbReference>
<reference evidence="6 7" key="1">
    <citation type="submission" date="2012-09" db="EMBL/GenBank/DDBJ databases">
        <title>Genome Sequence of Bacillus sp. DW5-4.</title>
        <authorList>
            <person name="Lai Q."/>
            <person name="Liu Y."/>
            <person name="Shao Z."/>
        </authorList>
    </citation>
    <scope>NUCLEOTIDE SEQUENCE [LARGE SCALE GENOMIC DNA]</scope>
    <source>
        <strain evidence="6 7">DW5-4</strain>
    </source>
</reference>
<evidence type="ECO:0000256" key="2">
    <source>
        <dbReference type="ARBA" id="ARBA00022598"/>
    </source>
</evidence>
<keyword evidence="3" id="KW-0067">ATP-binding</keyword>
<keyword evidence="2 6" id="KW-0436">Ligase</keyword>
<keyword evidence="3" id="KW-0547">Nucleotide-binding</keyword>
<dbReference type="EMBL" id="JOTP01000020">
    <property type="protein sequence ID" value="KEP25593.1"/>
    <property type="molecule type" value="Genomic_DNA"/>
</dbReference>
<dbReference type="GO" id="GO:0005524">
    <property type="term" value="F:ATP binding"/>
    <property type="evidence" value="ECO:0007669"/>
    <property type="project" value="UniProtKB-KW"/>
</dbReference>
<comment type="caution">
    <text evidence="6">The sequence shown here is derived from an EMBL/GenBank/DDBJ whole genome shotgun (WGS) entry which is preliminary data.</text>
</comment>
<dbReference type="InterPro" id="IPR020845">
    <property type="entry name" value="AMP-binding_CS"/>
</dbReference>
<evidence type="ECO:0000256" key="3">
    <source>
        <dbReference type="ARBA" id="ARBA00022840"/>
    </source>
</evidence>
<gene>
    <name evidence="6" type="ORF">BA70_08255</name>
</gene>
<dbReference type="Proteomes" id="UP000028091">
    <property type="component" value="Unassembled WGS sequence"/>
</dbReference>
<comment type="similarity">
    <text evidence="1">Belongs to the ATP-dependent AMP-binding enzyme family.</text>
</comment>
<evidence type="ECO:0000313" key="6">
    <source>
        <dbReference type="EMBL" id="KEP25593.1"/>
    </source>
</evidence>
<dbReference type="NCBIfam" id="NF004837">
    <property type="entry name" value="PRK06187.1"/>
    <property type="match status" value="1"/>
</dbReference>
<sequence length="517" mass="57523">MDLIKNLEQTAMTKGENIALIFEGNKWTYRELMTSIERFADGLVNEGFQAGDHIALILGNSPHFVISFFGALKAGLIVVPVNPTYTSSEIGYMLITGDVKGIVAPDQLLPVYEQVYEQLPSIERVIICAENESACRSSFKEVSDRLVFFGKLVSGRAPEVTHPSIQRDDTAVILFTSGTTGKPKGAMLTHFNLYSNARDIAEYLSIDKRDKVIAALPMFHVFCLTVCMNAPLIHGATIYVLPHFSPSELLRMMEKEKPTLFVGVPTMYNYLYRQEGHDEAMTSVRICISGGASMPVALLHGFEKKFGVTVLEGYGLSEASPVTAFNPLDGKRKPGSVGTDIMNVKNKIVNELGEEVGPNEVGELIAKGPNIMKGYYQMPEDTEAALRDGWLYTGDLARRDEDGYIYIVDRKKDMILVGGYNVYPREVEEVLYQHEAVAEAVVIGVPDPNTGEAVVSYISPKKHAHINQEDIITHCSRYLAKYKQPQTIHFIEDIPKNTTGKILRRALKDKYHTEESK</sequence>
<dbReference type="Pfam" id="PF13193">
    <property type="entry name" value="AMP-binding_C"/>
    <property type="match status" value="1"/>
</dbReference>
<name>A0A081L8L7_9BACI</name>
<evidence type="ECO:0000256" key="1">
    <source>
        <dbReference type="ARBA" id="ARBA00006432"/>
    </source>
</evidence>
<evidence type="ECO:0000259" key="5">
    <source>
        <dbReference type="Pfam" id="PF13193"/>
    </source>
</evidence>
<keyword evidence="7" id="KW-1185">Reference proteome</keyword>
<feature type="domain" description="AMP-dependent synthetase/ligase" evidence="4">
    <location>
        <begin position="8"/>
        <end position="376"/>
    </location>
</feature>
<dbReference type="PANTHER" id="PTHR43767">
    <property type="entry name" value="LONG-CHAIN-FATTY-ACID--COA LIGASE"/>
    <property type="match status" value="1"/>
</dbReference>